<evidence type="ECO:0000313" key="2">
    <source>
        <dbReference type="Proteomes" id="UP000575083"/>
    </source>
</evidence>
<sequence>MRTEKRFTPALLNRYLREGRGTGTHADYIPWHRVSRSDPASCGRSHLILWRERQRELLSDGEWTGLNFAVMLGNVVDLAEQFPLSHVFAPTELSRWDIRAGTELFPGTVALAKHLGIKHPTAKEKEDVTLWTGTTDLLLVLTNGSRPLTLLAISCKPDTIDNLSKRAHELLSLEKSYWDARGVRWLLITPELYEKSVGLTLRRTACWGLAEVAPEAHTALACRTARLMSASSESDVIQAIAETLMGEDQQYLAQCALWQSIWQGKLPVDLRRGWRPHQPLRLIPEEAFLSLNPIGSGRSAWK</sequence>
<evidence type="ECO:0008006" key="3">
    <source>
        <dbReference type="Google" id="ProtNLM"/>
    </source>
</evidence>
<comment type="caution">
    <text evidence="1">The sequence shown here is derived from an EMBL/GenBank/DDBJ whole genome shotgun (WGS) entry which is preliminary data.</text>
</comment>
<dbReference type="EMBL" id="JACHLK010000003">
    <property type="protein sequence ID" value="MBB6559269.1"/>
    <property type="molecule type" value="Genomic_DNA"/>
</dbReference>
<dbReference type="Proteomes" id="UP000575083">
    <property type="component" value="Unassembled WGS sequence"/>
</dbReference>
<dbReference type="GO" id="GO:0003676">
    <property type="term" value="F:nucleic acid binding"/>
    <property type="evidence" value="ECO:0007669"/>
    <property type="project" value="InterPro"/>
</dbReference>
<dbReference type="AlphaFoldDB" id="A0A7X0PCG6"/>
<dbReference type="Gene3D" id="3.40.1350.10">
    <property type="match status" value="1"/>
</dbReference>
<accession>A0A7X0PCG6</accession>
<keyword evidence="2" id="KW-1185">Reference proteome</keyword>
<organism evidence="1 2">
    <name type="scientific">Acidovorax soli</name>
    <dbReference type="NCBI Taxonomy" id="592050"/>
    <lineage>
        <taxon>Bacteria</taxon>
        <taxon>Pseudomonadati</taxon>
        <taxon>Pseudomonadota</taxon>
        <taxon>Betaproteobacteria</taxon>
        <taxon>Burkholderiales</taxon>
        <taxon>Comamonadaceae</taxon>
        <taxon>Acidovorax</taxon>
    </lineage>
</organism>
<reference evidence="1 2" key="1">
    <citation type="submission" date="2020-08" db="EMBL/GenBank/DDBJ databases">
        <title>Functional genomics of gut bacteria from endangered species of beetles.</title>
        <authorList>
            <person name="Carlos-Shanley C."/>
        </authorList>
    </citation>
    <scope>NUCLEOTIDE SEQUENCE [LARGE SCALE GENOMIC DNA]</scope>
    <source>
        <strain evidence="1 2">S00198</strain>
    </source>
</reference>
<protein>
    <recommendedName>
        <fullName evidence="3">TnsA endonuclease N terminal</fullName>
    </recommendedName>
</protein>
<proteinExistence type="predicted"/>
<evidence type="ECO:0000313" key="1">
    <source>
        <dbReference type="EMBL" id="MBB6559269.1"/>
    </source>
</evidence>
<name>A0A7X0PCG6_9BURK</name>
<dbReference type="InterPro" id="IPR011856">
    <property type="entry name" value="tRNA_endonuc-like_dom_sf"/>
</dbReference>
<gene>
    <name evidence="1" type="ORF">HNP48_001936</name>
</gene>
<dbReference type="SUPFAM" id="SSF52980">
    <property type="entry name" value="Restriction endonuclease-like"/>
    <property type="match status" value="1"/>
</dbReference>
<dbReference type="RefSeq" id="WP_184856697.1">
    <property type="nucleotide sequence ID" value="NZ_JACHLK010000003.1"/>
</dbReference>
<dbReference type="InterPro" id="IPR011335">
    <property type="entry name" value="Restrct_endonuc-II-like"/>
</dbReference>